<reference evidence="1 2" key="1">
    <citation type="submission" date="2016-02" db="EMBL/GenBank/DDBJ databases">
        <title>Ulvibacter sp. LPB0005, isolated from Thais luteostoma.</title>
        <authorList>
            <person name="Shin S.-K."/>
            <person name="Yi H."/>
        </authorList>
    </citation>
    <scope>NUCLEOTIDE SEQUENCE [LARGE SCALE GENOMIC DNA]</scope>
    <source>
        <strain evidence="1 2">LPB0005</strain>
    </source>
</reference>
<dbReference type="EMBL" id="LRXL01000026">
    <property type="protein sequence ID" value="OAB80391.1"/>
    <property type="molecule type" value="Genomic_DNA"/>
</dbReference>
<organism evidence="1 2">
    <name type="scientific">Cochleicola gelatinilyticus</name>
    <dbReference type="NCBI Taxonomy" id="1763537"/>
    <lineage>
        <taxon>Bacteria</taxon>
        <taxon>Pseudomonadati</taxon>
        <taxon>Bacteroidota</taxon>
        <taxon>Flavobacteriia</taxon>
        <taxon>Flavobacteriales</taxon>
        <taxon>Flavobacteriaceae</taxon>
        <taxon>Cochleicola</taxon>
    </lineage>
</organism>
<dbReference type="OrthoDB" id="912496at2"/>
<keyword evidence="2" id="KW-1185">Reference proteome</keyword>
<accession>A0A167J768</accession>
<evidence type="ECO:0000313" key="1">
    <source>
        <dbReference type="EMBL" id="OAB80391.1"/>
    </source>
</evidence>
<protein>
    <submittedName>
        <fullName evidence="1">Uncharacterized protein</fullName>
    </submittedName>
</protein>
<dbReference type="STRING" id="1763537.ULVI_06560"/>
<dbReference type="AlphaFoldDB" id="A0A167J768"/>
<sequence length="488" mass="55031">MKPFFVLLICFAQPFINIAQNKFLTVPNDLKKGSRIVKEVFTVANKNNGDFALFIDDNKTLNGYLYNKNKERIGAYASDGLPNKYDEIIGKIIEGKKIILFLKDRNEKKFGYVLYDFDKNTSKEVELDLKLKKERFLQVINAPDRSYVITVSKKGSLLKLYEFAIDGTYTPHIIDLSATIFKDKYGNPSNLYDAMSSPAGFSSFLSAVNISYETPTTIETASETNKIFENENGFILTLDASPTETYIISVDFKNMDASTNIFLTPQLPANFSTNSPKSNSFLFNDLLFQITGSNDAMIVTTKKVETKEVVKRLMVTKEDTISFKNTPIIQEGSGFGPKLRNLEKTSKFLRKISTQKIGLAVREVENDIYHITIGGIVQHNNTAPMMMGGMGGLAGATIGAAAVSFNPTYFAYNSYTTTKSTRIESLFDTSFAHVPGSIETNVFDKIQLYVKESHMPKKAETIFPYKDSYIYGTYYWQEDKYELIEFPK</sequence>
<dbReference type="Proteomes" id="UP000077013">
    <property type="component" value="Unassembled WGS sequence"/>
</dbReference>
<proteinExistence type="predicted"/>
<comment type="caution">
    <text evidence="1">The sequence shown here is derived from an EMBL/GenBank/DDBJ whole genome shotgun (WGS) entry which is preliminary data.</text>
</comment>
<evidence type="ECO:0000313" key="2">
    <source>
        <dbReference type="Proteomes" id="UP000077013"/>
    </source>
</evidence>
<gene>
    <name evidence="1" type="ORF">ULVI_06560</name>
</gene>
<dbReference type="RefSeq" id="WP_068590926.1">
    <property type="nucleotide sequence ID" value="NZ_LRXL01000026.1"/>
</dbReference>
<name>A0A167J768_9FLAO</name>